<evidence type="ECO:0000313" key="4">
    <source>
        <dbReference type="EnsemblMetazoa" id="ENSAATROPP004179"/>
    </source>
</evidence>
<dbReference type="Pfam" id="PF05147">
    <property type="entry name" value="LANC_like"/>
    <property type="match status" value="1"/>
</dbReference>
<dbReference type="PANTHER" id="PTHR12736">
    <property type="entry name" value="LANC-LIKE PROTEIN"/>
    <property type="match status" value="1"/>
</dbReference>
<dbReference type="GO" id="GO:0005975">
    <property type="term" value="P:carbohydrate metabolic process"/>
    <property type="evidence" value="ECO:0007669"/>
    <property type="project" value="InterPro"/>
</dbReference>
<dbReference type="AlphaFoldDB" id="A0AAG5CZZ5"/>
<feature type="binding site" evidence="3">
    <location>
        <position position="336"/>
    </location>
    <ligand>
        <name>Zn(2+)</name>
        <dbReference type="ChEBI" id="CHEBI:29105"/>
    </ligand>
</feature>
<dbReference type="SUPFAM" id="SSF158745">
    <property type="entry name" value="LanC-like"/>
    <property type="match status" value="1"/>
</dbReference>
<dbReference type="Proteomes" id="UP000075880">
    <property type="component" value="Unassembled WGS sequence"/>
</dbReference>
<feature type="binding site" evidence="3">
    <location>
        <position position="335"/>
    </location>
    <ligand>
        <name>Zn(2+)</name>
        <dbReference type="ChEBI" id="CHEBI:29105"/>
    </ligand>
</feature>
<keyword evidence="5" id="KW-1185">Reference proteome</keyword>
<dbReference type="EnsemblMetazoa" id="ENSAATROPT004356">
    <property type="protein sequence ID" value="ENSAATROPP004179"/>
    <property type="gene ID" value="ENSAATROPG003449"/>
</dbReference>
<comment type="similarity">
    <text evidence="1">Belongs to the LanC-like protein family.</text>
</comment>
<evidence type="ECO:0000313" key="5">
    <source>
        <dbReference type="Proteomes" id="UP000075880"/>
    </source>
</evidence>
<dbReference type="GO" id="GO:0005886">
    <property type="term" value="C:plasma membrane"/>
    <property type="evidence" value="ECO:0007669"/>
    <property type="project" value="TreeGrafter"/>
</dbReference>
<evidence type="ECO:0000256" key="1">
    <source>
        <dbReference type="ARBA" id="ARBA00007179"/>
    </source>
</evidence>
<sequence>MSGEIRYFTNPFEDYCENSHGTEEKGLVPRETVLNLIKNYVGMISSNTDKEKREDLYVGAAGIAFMFWKLSRSEETNQLYPCLENATKYISKAKELAAEKGHSTQSAVAFLCGNAGIAAVSAVISYDMGKAGSLHSDVEEFLKGHRTCSKPEGYDADEVLVGRAGYLHGAYWLNQTIIPKPIQHTVIEDICRALLKRGRRYATAKRTEPPLMYEYHGKEYLGAAHGVCAILHALLESPWFGVDESGQYCLSLTKLADIRQSLDYLLSLQTNDGDFPTRPDSGRMLAHWCHGCAGAIYLCAKAYLTFREEKYLQSCRKCADAIWRRGLLRKGPGICHGVSGNGYAFLLMYRLTGENVYLYRAGKFAEFLATDTFSGSLLTPDRPYSLYEGLAGAVCFLVDILSPSNASFPFMDVFDTKFEAP</sequence>
<protein>
    <recommendedName>
        <fullName evidence="2">LanC-like protein 3 homolog</fullName>
    </recommendedName>
</protein>
<feature type="binding site" evidence="3">
    <location>
        <position position="289"/>
    </location>
    <ligand>
        <name>Zn(2+)</name>
        <dbReference type="ChEBI" id="CHEBI:29105"/>
    </ligand>
</feature>
<organism evidence="4 5">
    <name type="scientific">Anopheles atroparvus</name>
    <name type="common">European mosquito</name>
    <dbReference type="NCBI Taxonomy" id="41427"/>
    <lineage>
        <taxon>Eukaryota</taxon>
        <taxon>Metazoa</taxon>
        <taxon>Ecdysozoa</taxon>
        <taxon>Arthropoda</taxon>
        <taxon>Hexapoda</taxon>
        <taxon>Insecta</taxon>
        <taxon>Pterygota</taxon>
        <taxon>Neoptera</taxon>
        <taxon>Endopterygota</taxon>
        <taxon>Diptera</taxon>
        <taxon>Nematocera</taxon>
        <taxon>Culicoidea</taxon>
        <taxon>Culicidae</taxon>
        <taxon>Anophelinae</taxon>
        <taxon>Anopheles</taxon>
    </lineage>
</organism>
<name>A0AAG5CZZ5_ANOAO</name>
<evidence type="ECO:0000256" key="3">
    <source>
        <dbReference type="PIRSR" id="PIRSR607822-1"/>
    </source>
</evidence>
<proteinExistence type="inferred from homology"/>
<accession>A0AAG5CZZ5</accession>
<dbReference type="GO" id="GO:0046872">
    <property type="term" value="F:metal ion binding"/>
    <property type="evidence" value="ECO:0007669"/>
    <property type="project" value="UniProtKB-KW"/>
</dbReference>
<dbReference type="SMART" id="SM01260">
    <property type="entry name" value="LANC_like"/>
    <property type="match status" value="1"/>
</dbReference>
<keyword evidence="3" id="KW-0479">Metal-binding</keyword>
<dbReference type="CDD" id="cd04794">
    <property type="entry name" value="euk_LANCL"/>
    <property type="match status" value="1"/>
</dbReference>
<keyword evidence="3" id="KW-0862">Zinc</keyword>
<dbReference type="InterPro" id="IPR007822">
    <property type="entry name" value="LANC-like"/>
</dbReference>
<dbReference type="FunFam" id="1.50.10.10:FF:000012">
    <property type="entry name" value="LanC-like protein 3"/>
    <property type="match status" value="1"/>
</dbReference>
<dbReference type="InterPro" id="IPR012341">
    <property type="entry name" value="6hp_glycosidase-like_sf"/>
</dbReference>
<dbReference type="PANTHER" id="PTHR12736:SF7">
    <property type="entry name" value="LANC-LIKE PROTEIN 3"/>
    <property type="match status" value="1"/>
</dbReference>
<dbReference type="InterPro" id="IPR020464">
    <property type="entry name" value="LanC-like_prot_euk"/>
</dbReference>
<dbReference type="Gene3D" id="1.50.10.10">
    <property type="match status" value="1"/>
</dbReference>
<dbReference type="PRINTS" id="PR01951">
    <property type="entry name" value="LANCEUKARYTE"/>
</dbReference>
<reference evidence="4" key="1">
    <citation type="submission" date="2024-04" db="UniProtKB">
        <authorList>
            <consortium name="EnsemblMetazoa"/>
        </authorList>
    </citation>
    <scope>IDENTIFICATION</scope>
    <source>
        <strain evidence="4">EBRO</strain>
    </source>
</reference>
<evidence type="ECO:0000256" key="2">
    <source>
        <dbReference type="ARBA" id="ARBA00069999"/>
    </source>
</evidence>
<dbReference type="PRINTS" id="PR01950">
    <property type="entry name" value="LANCSUPER"/>
</dbReference>
<dbReference type="GO" id="GO:0031179">
    <property type="term" value="P:peptide modification"/>
    <property type="evidence" value="ECO:0007669"/>
    <property type="project" value="InterPro"/>
</dbReference>